<dbReference type="PROSITE" id="PS50181">
    <property type="entry name" value="FBOX"/>
    <property type="match status" value="1"/>
</dbReference>
<sequence length="376" mass="42840">MSEGESHTTTETHHFIQKAKGIIIDDYANELFENRASSSSFYEEGFSQLISNSTTKLLFDLPPLVTDKIFSYLTYDDIAKTRMVSTRFNDYAKNALNRGFNRLGASLESAKAAVKRELPRRESQRRTHRLAKLNEVYAALDTRYALLTMTYKKFMSHLNPMLNTCFIPGKVLDEFFRVMNILQRCKSSGGQFTGDITEILKDVRDLSSMAMEHYEEQVQPGLENAAEEEGVSAGYFGNRSVSRTPVISIPSIRSVDGTPRQNNASDRHGSPVLRDFRKTIEDKVDALQKKVRSQDRVIQRLEQTTTALFSFLEKVCPNNSQELEELKQELHIAEESGDEGSFSPWSEEAETTSQKRHKRIFEDCEGCSTPKKKRTE</sequence>
<dbReference type="InterPro" id="IPR001810">
    <property type="entry name" value="F-box_dom"/>
</dbReference>
<dbReference type="SUPFAM" id="SSF81383">
    <property type="entry name" value="F-box domain"/>
    <property type="match status" value="1"/>
</dbReference>
<protein>
    <recommendedName>
        <fullName evidence="2">F-box domain-containing protein</fullName>
    </recommendedName>
</protein>
<dbReference type="AlphaFoldDB" id="A0A8S1GY36"/>
<dbReference type="InterPro" id="IPR036047">
    <property type="entry name" value="F-box-like_dom_sf"/>
</dbReference>
<dbReference type="Pfam" id="PF00646">
    <property type="entry name" value="F-box"/>
    <property type="match status" value="1"/>
</dbReference>
<evidence type="ECO:0000313" key="4">
    <source>
        <dbReference type="Proteomes" id="UP000835052"/>
    </source>
</evidence>
<organism evidence="3 4">
    <name type="scientific">Caenorhabditis auriculariae</name>
    <dbReference type="NCBI Taxonomy" id="2777116"/>
    <lineage>
        <taxon>Eukaryota</taxon>
        <taxon>Metazoa</taxon>
        <taxon>Ecdysozoa</taxon>
        <taxon>Nematoda</taxon>
        <taxon>Chromadorea</taxon>
        <taxon>Rhabditida</taxon>
        <taxon>Rhabditina</taxon>
        <taxon>Rhabditomorpha</taxon>
        <taxon>Rhabditoidea</taxon>
        <taxon>Rhabditidae</taxon>
        <taxon>Peloderinae</taxon>
        <taxon>Caenorhabditis</taxon>
    </lineage>
</organism>
<evidence type="ECO:0000313" key="3">
    <source>
        <dbReference type="EMBL" id="CAD6187892.1"/>
    </source>
</evidence>
<dbReference type="CDD" id="cd22100">
    <property type="entry name" value="F-box_FBXO28"/>
    <property type="match status" value="1"/>
</dbReference>
<evidence type="ECO:0000259" key="2">
    <source>
        <dbReference type="PROSITE" id="PS50181"/>
    </source>
</evidence>
<feature type="domain" description="F-box" evidence="2">
    <location>
        <begin position="55"/>
        <end position="103"/>
    </location>
</feature>
<accession>A0A8S1GY36</accession>
<reference evidence="3" key="1">
    <citation type="submission" date="2020-10" db="EMBL/GenBank/DDBJ databases">
        <authorList>
            <person name="Kikuchi T."/>
        </authorList>
    </citation>
    <scope>NUCLEOTIDE SEQUENCE</scope>
    <source>
        <strain evidence="3">NKZ352</strain>
    </source>
</reference>
<comment type="caution">
    <text evidence="3">The sequence shown here is derived from an EMBL/GenBank/DDBJ whole genome shotgun (WGS) entry which is preliminary data.</text>
</comment>
<keyword evidence="4" id="KW-1185">Reference proteome</keyword>
<dbReference type="PANTHER" id="PTHR13252">
    <property type="entry name" value="F-BOX ONLY PROTEIN 28"/>
    <property type="match status" value="1"/>
</dbReference>
<proteinExistence type="predicted"/>
<dbReference type="InterPro" id="IPR039719">
    <property type="entry name" value="FBXO28"/>
</dbReference>
<dbReference type="OrthoDB" id="5860767at2759"/>
<dbReference type="EMBL" id="CAJGYM010000007">
    <property type="protein sequence ID" value="CAD6187892.1"/>
    <property type="molecule type" value="Genomic_DNA"/>
</dbReference>
<gene>
    <name evidence="3" type="ORF">CAUJ_LOCUS3811</name>
</gene>
<dbReference type="GO" id="GO:0005634">
    <property type="term" value="C:nucleus"/>
    <property type="evidence" value="ECO:0007669"/>
    <property type="project" value="TreeGrafter"/>
</dbReference>
<dbReference type="GO" id="GO:0003713">
    <property type="term" value="F:transcription coactivator activity"/>
    <property type="evidence" value="ECO:0007669"/>
    <property type="project" value="TreeGrafter"/>
</dbReference>
<dbReference type="Proteomes" id="UP000835052">
    <property type="component" value="Unassembled WGS sequence"/>
</dbReference>
<feature type="region of interest" description="Disordered" evidence="1">
    <location>
        <begin position="332"/>
        <end position="362"/>
    </location>
</feature>
<evidence type="ECO:0000256" key="1">
    <source>
        <dbReference type="SAM" id="MobiDB-lite"/>
    </source>
</evidence>
<name>A0A8S1GY36_9PELO</name>
<dbReference type="PANTHER" id="PTHR13252:SF1">
    <property type="entry name" value="DAMPENED, ISOFORM A"/>
    <property type="match status" value="1"/>
</dbReference>